<evidence type="ECO:0000313" key="1">
    <source>
        <dbReference type="EMBL" id="TKA11334.1"/>
    </source>
</evidence>
<dbReference type="EMBL" id="SUMC01000009">
    <property type="protein sequence ID" value="TKA11334.1"/>
    <property type="molecule type" value="Genomic_DNA"/>
</dbReference>
<comment type="caution">
    <text evidence="1">The sequence shown here is derived from an EMBL/GenBank/DDBJ whole genome shotgun (WGS) entry which is preliminary data.</text>
</comment>
<sequence>MWRDALAEVDGVFASPPGLDRPVSGCTHCMAESELLVLGGDPADVPDDLLGYFKRKVVDHWDADQYAVLWRRFMPRALRSWGPDGEDGVDPALELGRLGRYGAGLVAWPAPERVAVERAFGALLAIAVTDGQPVGEITDLVEGIANATGGLERWLEHVGALCGPEADAGIVRLVFGWATDLLWEEMVDFSWWYDGDPQVIASWLPLQRGRVAAFAERHPRCKTAADALIAIEWLQAGDGSPWLYPYGVNARLELAS</sequence>
<dbReference type="AlphaFoldDB" id="A0A4U0SMZ1"/>
<accession>A0A4U0SMZ1</accession>
<keyword evidence="2" id="KW-1185">Reference proteome</keyword>
<evidence type="ECO:0000313" key="2">
    <source>
        <dbReference type="Proteomes" id="UP000305778"/>
    </source>
</evidence>
<organism evidence="1 2">
    <name type="scientific">Actinacidiphila oryziradicis</name>
    <dbReference type="NCBI Taxonomy" id="2571141"/>
    <lineage>
        <taxon>Bacteria</taxon>
        <taxon>Bacillati</taxon>
        <taxon>Actinomycetota</taxon>
        <taxon>Actinomycetes</taxon>
        <taxon>Kitasatosporales</taxon>
        <taxon>Streptomycetaceae</taxon>
        <taxon>Actinacidiphila</taxon>
    </lineage>
</organism>
<proteinExistence type="predicted"/>
<dbReference type="OrthoDB" id="4535590at2"/>
<protein>
    <submittedName>
        <fullName evidence="1">Uncharacterized protein</fullName>
    </submittedName>
</protein>
<gene>
    <name evidence="1" type="ORF">FCI23_12920</name>
</gene>
<name>A0A4U0SMZ1_9ACTN</name>
<reference evidence="1 2" key="1">
    <citation type="submission" date="2019-04" db="EMBL/GenBank/DDBJ databases">
        <title>Streptomyces oryziradicis sp. nov., a novel actinomycete isolated from rhizosphere soil of rice (Oryza sativa L.).</title>
        <authorList>
            <person name="Li C."/>
        </authorList>
    </citation>
    <scope>NUCLEOTIDE SEQUENCE [LARGE SCALE GENOMIC DNA]</scope>
    <source>
        <strain evidence="1 2">NEAU-C40</strain>
    </source>
</reference>
<dbReference type="Proteomes" id="UP000305778">
    <property type="component" value="Unassembled WGS sequence"/>
</dbReference>